<evidence type="ECO:0000256" key="1">
    <source>
        <dbReference type="SAM" id="Phobius"/>
    </source>
</evidence>
<name>A0ABS7XSK3_9FLAO</name>
<feature type="transmembrane region" description="Helical" evidence="1">
    <location>
        <begin position="104"/>
        <end position="124"/>
    </location>
</feature>
<gene>
    <name evidence="2" type="ORF">LBU54_09155</name>
</gene>
<keyword evidence="3" id="KW-1185">Reference proteome</keyword>
<comment type="caution">
    <text evidence="2">The sequence shown here is derived from an EMBL/GenBank/DDBJ whole genome shotgun (WGS) entry which is preliminary data.</text>
</comment>
<feature type="transmembrane region" description="Helical" evidence="1">
    <location>
        <begin position="152"/>
        <end position="177"/>
    </location>
</feature>
<evidence type="ECO:0000313" key="2">
    <source>
        <dbReference type="EMBL" id="MCA0132750.1"/>
    </source>
</evidence>
<feature type="transmembrane region" description="Helical" evidence="1">
    <location>
        <begin position="184"/>
        <end position="205"/>
    </location>
</feature>
<reference evidence="3" key="1">
    <citation type="submission" date="2023-07" db="EMBL/GenBank/DDBJ databases">
        <authorList>
            <person name="Yue Y."/>
        </authorList>
    </citation>
    <scope>NUCLEOTIDE SEQUENCE [LARGE SCALE GENOMIC DNA]</scope>
    <source>
        <strain evidence="3">D23</strain>
    </source>
</reference>
<protein>
    <submittedName>
        <fullName evidence="2">VTT domain-containing protein</fullName>
    </submittedName>
</protein>
<feature type="transmembrane region" description="Helical" evidence="1">
    <location>
        <begin position="21"/>
        <end position="49"/>
    </location>
</feature>
<organism evidence="2 3">
    <name type="scientific">Winogradskyella alexanderae</name>
    <dbReference type="NCBI Taxonomy" id="2877123"/>
    <lineage>
        <taxon>Bacteria</taxon>
        <taxon>Pseudomonadati</taxon>
        <taxon>Bacteroidota</taxon>
        <taxon>Flavobacteriia</taxon>
        <taxon>Flavobacteriales</taxon>
        <taxon>Flavobacteriaceae</taxon>
        <taxon>Winogradskyella</taxon>
    </lineage>
</organism>
<sequence>MKPTRSRYQSDKTRIQLLHQYYSYTGFYDFVWIAIKNAFPYVVGFIAAVVTANQFIDVNATLARVTELLPVYGVLGFFFLSETILGLVPPEIFIAWSGNMPRPWLFLSILALLSYSGGLMAYWLGKFITAMPAVHNYLEVKMAKQLRNSKKWGGILIVIGALLPVPFAVSCMTAGIIKYPFKSVVYYGSLRILRIYAYGFIVFSML</sequence>
<keyword evidence="1" id="KW-1133">Transmembrane helix</keyword>
<dbReference type="EMBL" id="JAIUJR010000005">
    <property type="protein sequence ID" value="MCA0132750.1"/>
    <property type="molecule type" value="Genomic_DNA"/>
</dbReference>
<dbReference type="Proteomes" id="UP001198901">
    <property type="component" value="Unassembled WGS sequence"/>
</dbReference>
<feature type="transmembrane region" description="Helical" evidence="1">
    <location>
        <begin position="69"/>
        <end position="92"/>
    </location>
</feature>
<keyword evidence="1" id="KW-0812">Transmembrane</keyword>
<dbReference type="RefSeq" id="WP_224528566.1">
    <property type="nucleotide sequence ID" value="NZ_JAIUJR010000005.1"/>
</dbReference>
<keyword evidence="1" id="KW-0472">Membrane</keyword>
<accession>A0ABS7XSK3</accession>
<evidence type="ECO:0000313" key="3">
    <source>
        <dbReference type="Proteomes" id="UP001198901"/>
    </source>
</evidence>
<proteinExistence type="predicted"/>